<dbReference type="PROSITE" id="PS50294">
    <property type="entry name" value="WD_REPEATS_REGION"/>
    <property type="match status" value="6"/>
</dbReference>
<dbReference type="AlphaFoldDB" id="A0A3S1AUH8"/>
<evidence type="ECO:0000313" key="6">
    <source>
        <dbReference type="Proteomes" id="UP000271624"/>
    </source>
</evidence>
<dbReference type="InterPro" id="IPR036322">
    <property type="entry name" value="WD40_repeat_dom_sf"/>
</dbReference>
<feature type="repeat" description="WD" evidence="3">
    <location>
        <begin position="538"/>
        <end position="579"/>
    </location>
</feature>
<name>A0A3S1AUH8_9CYAN</name>
<dbReference type="SMART" id="SM00220">
    <property type="entry name" value="S_TKc"/>
    <property type="match status" value="1"/>
</dbReference>
<evidence type="ECO:0000256" key="1">
    <source>
        <dbReference type="ARBA" id="ARBA00022574"/>
    </source>
</evidence>
<feature type="domain" description="Protein kinase" evidence="4">
    <location>
        <begin position="37"/>
        <end position="307"/>
    </location>
</feature>
<feature type="repeat" description="WD" evidence="3">
    <location>
        <begin position="580"/>
        <end position="630"/>
    </location>
</feature>
<keyword evidence="6" id="KW-1185">Reference proteome</keyword>
<keyword evidence="2" id="KW-0677">Repeat</keyword>
<dbReference type="InterPro" id="IPR019775">
    <property type="entry name" value="WD40_repeat_CS"/>
</dbReference>
<dbReference type="PROSITE" id="PS50082">
    <property type="entry name" value="WD_REPEATS_2"/>
    <property type="match status" value="6"/>
</dbReference>
<dbReference type="InterPro" id="IPR020472">
    <property type="entry name" value="WD40_PAC1"/>
</dbReference>
<dbReference type="InterPro" id="IPR001680">
    <property type="entry name" value="WD40_rpt"/>
</dbReference>
<dbReference type="PROSITE" id="PS00678">
    <property type="entry name" value="WD_REPEATS_1"/>
    <property type="match status" value="4"/>
</dbReference>
<dbReference type="InterPro" id="IPR015943">
    <property type="entry name" value="WD40/YVTN_repeat-like_dom_sf"/>
</dbReference>
<dbReference type="GO" id="GO:0005524">
    <property type="term" value="F:ATP binding"/>
    <property type="evidence" value="ECO:0007669"/>
    <property type="project" value="InterPro"/>
</dbReference>
<organism evidence="5 6">
    <name type="scientific">Dulcicalothrix desertica PCC 7102</name>
    <dbReference type="NCBI Taxonomy" id="232991"/>
    <lineage>
        <taxon>Bacteria</taxon>
        <taxon>Bacillati</taxon>
        <taxon>Cyanobacteriota</taxon>
        <taxon>Cyanophyceae</taxon>
        <taxon>Nostocales</taxon>
        <taxon>Calotrichaceae</taxon>
        <taxon>Dulcicalothrix</taxon>
    </lineage>
</organism>
<dbReference type="NCBIfam" id="NF045510">
    <property type="entry name" value="4Cys_prefix_kin"/>
    <property type="match status" value="1"/>
</dbReference>
<dbReference type="Gene3D" id="2.130.10.10">
    <property type="entry name" value="YVTN repeat-like/Quinoprotein amine dehydrogenase"/>
    <property type="match status" value="4"/>
</dbReference>
<dbReference type="InterPro" id="IPR000719">
    <property type="entry name" value="Prot_kinase_dom"/>
</dbReference>
<dbReference type="Gene3D" id="1.10.510.10">
    <property type="entry name" value="Transferase(Phosphotransferase) domain 1"/>
    <property type="match status" value="1"/>
</dbReference>
<dbReference type="Pfam" id="PF00400">
    <property type="entry name" value="WD40"/>
    <property type="match status" value="7"/>
</dbReference>
<dbReference type="Pfam" id="PF00069">
    <property type="entry name" value="Pkinase"/>
    <property type="match status" value="1"/>
</dbReference>
<dbReference type="OrthoDB" id="494465at2"/>
<dbReference type="CDD" id="cd00200">
    <property type="entry name" value="WD40"/>
    <property type="match status" value="1"/>
</dbReference>
<dbReference type="SMART" id="SM00320">
    <property type="entry name" value="WD40"/>
    <property type="match status" value="7"/>
</dbReference>
<dbReference type="PANTHER" id="PTHR44090">
    <property type="entry name" value="WD REPEAT-CONTAINING PROTEIN 61"/>
    <property type="match status" value="1"/>
</dbReference>
<proteinExistence type="predicted"/>
<dbReference type="GO" id="GO:0004672">
    <property type="term" value="F:protein kinase activity"/>
    <property type="evidence" value="ECO:0007669"/>
    <property type="project" value="InterPro"/>
</dbReference>
<dbReference type="PRINTS" id="PR00320">
    <property type="entry name" value="GPROTEINBRPT"/>
</dbReference>
<feature type="repeat" description="WD" evidence="3">
    <location>
        <begin position="370"/>
        <end position="411"/>
    </location>
</feature>
<feature type="repeat" description="WD" evidence="3">
    <location>
        <begin position="412"/>
        <end position="453"/>
    </location>
</feature>
<accession>A0A3S1AUH8</accession>
<feature type="repeat" description="WD" evidence="3">
    <location>
        <begin position="496"/>
        <end position="537"/>
    </location>
</feature>
<dbReference type="InterPro" id="IPR051510">
    <property type="entry name" value="SKI8"/>
</dbReference>
<sequence length="667" mass="73694">MLCCLNPDCSNPLNPDGASHCQECGTPLIPLLRGHYRIIKVLSNEGGFGKTYLASDVDKLDEKCVVKQLAPKTQEPMVIKKAIELFKQEANQLQQLGEHPQIPSLYAYFEQDNYLYLVQQYIDGPNLLKELQIQGIYRESKVQELLLDLLPILSYIHDRGVIHRDIKLQNIIRRSSDGKFVLIDFGASKQLSETVQTKVGTAIGSHGYSAPEQLQHGQTYPASDLYSLGVTCFYLLTGISPSKLWMEHGFSWTNDWRRHIILKSVLPSEELGNFLDRLLVADIQKRYQSASEAYAHLTHNASNHTSINEPLQTKLTQRTQLDNLLKNQLLLFSIITLLTLGIGWYSKQSQNIRPNHSEQTNTFKLAPKTLSGHSSDVNSVAFAPDGKILASASDDKTIKLWNSATGQEIRTLTGHSNWIWSIAFSPNAKILASSGADKTIKLWDVATGNLINTFKGHTQGVSSVAFSPNGKQLASSSLDKTIKIWDVANAKEIRTLIGHSQPVDNIIFSPDGATLASASWDKTIKLWNLVNGQEIRTLKGHSDIVLSIAFDARGVMLASGSKDKTIKLWNLVTGEVIRTIEGHTEKVNSVAFASGAKYNQALDIDEILISGSNDNTIKLWNPVTGKKLRTLTQDSGFIYSIAVSPDAQSIASGGSAGNNLKIWHIPF</sequence>
<dbReference type="GO" id="GO:0032991">
    <property type="term" value="C:protein-containing complex"/>
    <property type="evidence" value="ECO:0007669"/>
    <property type="project" value="UniProtKB-ARBA"/>
</dbReference>
<evidence type="ECO:0000313" key="5">
    <source>
        <dbReference type="EMBL" id="RUT09669.1"/>
    </source>
</evidence>
<feature type="repeat" description="WD" evidence="3">
    <location>
        <begin position="454"/>
        <end position="495"/>
    </location>
</feature>
<dbReference type="PANTHER" id="PTHR44090:SF1">
    <property type="entry name" value="SUPERKILLER COMPLEX PROTEIN 8"/>
    <property type="match status" value="1"/>
</dbReference>
<evidence type="ECO:0000259" key="4">
    <source>
        <dbReference type="PROSITE" id="PS50011"/>
    </source>
</evidence>
<dbReference type="EMBL" id="RSCL01000001">
    <property type="protein sequence ID" value="RUT09669.1"/>
    <property type="molecule type" value="Genomic_DNA"/>
</dbReference>
<gene>
    <name evidence="5" type="ORF">DSM106972_001640</name>
</gene>
<evidence type="ECO:0000256" key="2">
    <source>
        <dbReference type="ARBA" id="ARBA00022737"/>
    </source>
</evidence>
<keyword evidence="1 3" id="KW-0853">WD repeat</keyword>
<dbReference type="SUPFAM" id="SSF50978">
    <property type="entry name" value="WD40 repeat-like"/>
    <property type="match status" value="1"/>
</dbReference>
<evidence type="ECO:0000256" key="3">
    <source>
        <dbReference type="PROSITE-ProRule" id="PRU00221"/>
    </source>
</evidence>
<dbReference type="InterPro" id="IPR011009">
    <property type="entry name" value="Kinase-like_dom_sf"/>
</dbReference>
<comment type="caution">
    <text evidence="5">The sequence shown here is derived from an EMBL/GenBank/DDBJ whole genome shotgun (WGS) entry which is preliminary data.</text>
</comment>
<dbReference type="Proteomes" id="UP000271624">
    <property type="component" value="Unassembled WGS sequence"/>
</dbReference>
<dbReference type="RefSeq" id="WP_127077943.1">
    <property type="nucleotide sequence ID" value="NZ_RSCL01000001.1"/>
</dbReference>
<reference evidence="5" key="1">
    <citation type="submission" date="2018-12" db="EMBL/GenBank/DDBJ databases">
        <authorList>
            <person name="Will S."/>
            <person name="Neumann-Schaal M."/>
            <person name="Henke P."/>
        </authorList>
    </citation>
    <scope>NUCLEOTIDE SEQUENCE</scope>
    <source>
        <strain evidence="5">PCC 7102</strain>
    </source>
</reference>
<dbReference type="CDD" id="cd14014">
    <property type="entry name" value="STKc_PknB_like"/>
    <property type="match status" value="1"/>
</dbReference>
<dbReference type="PROSITE" id="PS50011">
    <property type="entry name" value="PROTEIN_KINASE_DOM"/>
    <property type="match status" value="1"/>
</dbReference>
<protein>
    <recommendedName>
        <fullName evidence="4">Protein kinase domain-containing protein</fullName>
    </recommendedName>
</protein>
<reference evidence="5" key="2">
    <citation type="journal article" date="2019" name="Genome Biol. Evol.">
        <title>Day and night: Metabolic profiles and evolutionary relationships of six axenic non-marine cyanobacteria.</title>
        <authorList>
            <person name="Will S.E."/>
            <person name="Henke P."/>
            <person name="Boedeker C."/>
            <person name="Huang S."/>
            <person name="Brinkmann H."/>
            <person name="Rohde M."/>
            <person name="Jarek M."/>
            <person name="Friedl T."/>
            <person name="Seufert S."/>
            <person name="Schumacher M."/>
            <person name="Overmann J."/>
            <person name="Neumann-Schaal M."/>
            <person name="Petersen J."/>
        </authorList>
    </citation>
    <scope>NUCLEOTIDE SEQUENCE [LARGE SCALE GENOMIC DNA]</scope>
    <source>
        <strain evidence="5">PCC 7102</strain>
    </source>
</reference>
<dbReference type="SUPFAM" id="SSF56112">
    <property type="entry name" value="Protein kinase-like (PK-like)"/>
    <property type="match status" value="1"/>
</dbReference>